<feature type="compositionally biased region" description="Basic and acidic residues" evidence="1">
    <location>
        <begin position="371"/>
        <end position="392"/>
    </location>
</feature>
<organism evidence="3 4">
    <name type="scientific">Emiliania huxleyi (strain CCMP1516)</name>
    <dbReference type="NCBI Taxonomy" id="280463"/>
    <lineage>
        <taxon>Eukaryota</taxon>
        <taxon>Haptista</taxon>
        <taxon>Haptophyta</taxon>
        <taxon>Prymnesiophyceae</taxon>
        <taxon>Isochrysidales</taxon>
        <taxon>Noelaerhabdaceae</taxon>
        <taxon>Emiliania</taxon>
    </lineage>
</organism>
<sequence length="622" mass="66602">MNFAFLLALLPLAAAHSNLIKPKPRNAIDSELPEWANGKAPYHWEGPGNGTAPCACRNGTDVCASAQTCLWFNVGTTIGCPLPDGGDKGPSNPNRIDRCGAGMKATNNDPAHRTINRAAVAGSKDDWTKFNPWRAPGHAPVYDACGRASGSYQATPGKGEFTDTKYAKLGDLGSQVLPKYDTGTVWRTGSVVETRSSFRANHGGGYQFRLCPLTSDLTEACFQQTPMPFAGNSKLMISDGSMIELDSVDVSNGTLPVGGTWRMLGVPDVAGAATSGWAFKPPCHEPGYPNHPPKSYTIQANCTGDWTHNITMYDYLRVPAHLAPGEYVLGFRYDCVSQLRYECPGYGTATFDLKSEKAAGDREPVQAAERSFVERTASRKEEPTEEQKDARAAARRAKKARQKANKAERKAAAAAASEAERADYPHEQLRENVEFVMDGLEAATQAARNPSGSNIQVAYSLPPEGGSRFGDLVYATVPLGSVATKVARDWLANELYEPSRRGKIDAACRDRKVADLITAAGASAPADAVFSGRFATGEAPRPTTSASKADEGDGAGGDGGTGFDLFGPDPTLMDSTSICAECAHWAHIDVTRPLECGARMLVLEKTPQTRHGPFWMSAEILS</sequence>
<accession>A0A0D3K1I8</accession>
<protein>
    <recommendedName>
        <fullName evidence="5">Chitin-binding type-4 domain-containing protein</fullName>
    </recommendedName>
</protein>
<dbReference type="AlphaFoldDB" id="A0A0D3K1I8"/>
<dbReference type="EnsemblProtists" id="EOD29623">
    <property type="protein sequence ID" value="EOD29623"/>
    <property type="gene ID" value="EMIHUDRAFT_113658"/>
</dbReference>
<feature type="region of interest" description="Disordered" evidence="1">
    <location>
        <begin position="357"/>
        <end position="423"/>
    </location>
</feature>
<feature type="chain" id="PRO_5044291639" description="Chitin-binding type-4 domain-containing protein" evidence="2">
    <location>
        <begin position="16"/>
        <end position="622"/>
    </location>
</feature>
<evidence type="ECO:0008006" key="5">
    <source>
        <dbReference type="Google" id="ProtNLM"/>
    </source>
</evidence>
<feature type="signal peptide" evidence="2">
    <location>
        <begin position="1"/>
        <end position="15"/>
    </location>
</feature>
<evidence type="ECO:0000313" key="4">
    <source>
        <dbReference type="Proteomes" id="UP000013827"/>
    </source>
</evidence>
<evidence type="ECO:0000256" key="2">
    <source>
        <dbReference type="SAM" id="SignalP"/>
    </source>
</evidence>
<reference evidence="3" key="2">
    <citation type="submission" date="2024-10" db="UniProtKB">
        <authorList>
            <consortium name="EnsemblProtists"/>
        </authorList>
    </citation>
    <scope>IDENTIFICATION</scope>
</reference>
<keyword evidence="2" id="KW-0732">Signal</keyword>
<evidence type="ECO:0000256" key="1">
    <source>
        <dbReference type="SAM" id="MobiDB-lite"/>
    </source>
</evidence>
<proteinExistence type="predicted"/>
<keyword evidence="4" id="KW-1185">Reference proteome</keyword>
<dbReference type="RefSeq" id="XP_005782052.1">
    <property type="nucleotide sequence ID" value="XM_005781995.1"/>
</dbReference>
<reference evidence="4" key="1">
    <citation type="journal article" date="2013" name="Nature">
        <title>Pan genome of the phytoplankton Emiliania underpins its global distribution.</title>
        <authorList>
            <person name="Read B.A."/>
            <person name="Kegel J."/>
            <person name="Klute M.J."/>
            <person name="Kuo A."/>
            <person name="Lefebvre S.C."/>
            <person name="Maumus F."/>
            <person name="Mayer C."/>
            <person name="Miller J."/>
            <person name="Monier A."/>
            <person name="Salamov A."/>
            <person name="Young J."/>
            <person name="Aguilar M."/>
            <person name="Claverie J.M."/>
            <person name="Frickenhaus S."/>
            <person name="Gonzalez K."/>
            <person name="Herman E.K."/>
            <person name="Lin Y.C."/>
            <person name="Napier J."/>
            <person name="Ogata H."/>
            <person name="Sarno A.F."/>
            <person name="Shmutz J."/>
            <person name="Schroeder D."/>
            <person name="de Vargas C."/>
            <person name="Verret F."/>
            <person name="von Dassow P."/>
            <person name="Valentin K."/>
            <person name="Van de Peer Y."/>
            <person name="Wheeler G."/>
            <person name="Dacks J.B."/>
            <person name="Delwiche C.F."/>
            <person name="Dyhrman S.T."/>
            <person name="Glockner G."/>
            <person name="John U."/>
            <person name="Richards T."/>
            <person name="Worden A.Z."/>
            <person name="Zhang X."/>
            <person name="Grigoriev I.V."/>
            <person name="Allen A.E."/>
            <person name="Bidle K."/>
            <person name="Borodovsky M."/>
            <person name="Bowler C."/>
            <person name="Brownlee C."/>
            <person name="Cock J.M."/>
            <person name="Elias M."/>
            <person name="Gladyshev V.N."/>
            <person name="Groth M."/>
            <person name="Guda C."/>
            <person name="Hadaegh A."/>
            <person name="Iglesias-Rodriguez M.D."/>
            <person name="Jenkins J."/>
            <person name="Jones B.M."/>
            <person name="Lawson T."/>
            <person name="Leese F."/>
            <person name="Lindquist E."/>
            <person name="Lobanov A."/>
            <person name="Lomsadze A."/>
            <person name="Malik S.B."/>
            <person name="Marsh M.E."/>
            <person name="Mackinder L."/>
            <person name="Mock T."/>
            <person name="Mueller-Roeber B."/>
            <person name="Pagarete A."/>
            <person name="Parker M."/>
            <person name="Probert I."/>
            <person name="Quesneville H."/>
            <person name="Raines C."/>
            <person name="Rensing S.A."/>
            <person name="Riano-Pachon D.M."/>
            <person name="Richier S."/>
            <person name="Rokitta S."/>
            <person name="Shiraiwa Y."/>
            <person name="Soanes D.M."/>
            <person name="van der Giezen M."/>
            <person name="Wahlund T.M."/>
            <person name="Williams B."/>
            <person name="Wilson W."/>
            <person name="Wolfe G."/>
            <person name="Wurch L.L."/>
        </authorList>
    </citation>
    <scope>NUCLEOTIDE SEQUENCE</scope>
</reference>
<dbReference type="GeneID" id="17274898"/>
<dbReference type="Proteomes" id="UP000013827">
    <property type="component" value="Unassembled WGS sequence"/>
</dbReference>
<evidence type="ECO:0000313" key="3">
    <source>
        <dbReference type="EnsemblProtists" id="EOD29623"/>
    </source>
</evidence>
<dbReference type="HOGENOM" id="CLU_439707_0_0_1"/>
<dbReference type="PaxDb" id="2903-EOD29623"/>
<feature type="compositionally biased region" description="Basic residues" evidence="1">
    <location>
        <begin position="393"/>
        <end position="404"/>
    </location>
</feature>
<dbReference type="KEGG" id="ehx:EMIHUDRAFT_113658"/>
<name>A0A0D3K1I8_EMIH1</name>
<feature type="region of interest" description="Disordered" evidence="1">
    <location>
        <begin position="535"/>
        <end position="566"/>
    </location>
</feature>